<evidence type="ECO:0000256" key="1">
    <source>
        <dbReference type="SAM" id="MobiDB-lite"/>
    </source>
</evidence>
<geneLocation type="plasmid" evidence="3">
    <name>unnamed1</name>
</geneLocation>
<dbReference type="Pfam" id="PF09994">
    <property type="entry name" value="T6SS_Tle1-like_cat"/>
    <property type="match status" value="1"/>
</dbReference>
<dbReference type="EMBL" id="JAKZEU010000001">
    <property type="protein sequence ID" value="MCQ0968970.1"/>
    <property type="molecule type" value="Genomic_DNA"/>
</dbReference>
<feature type="region of interest" description="Disordered" evidence="1">
    <location>
        <begin position="334"/>
        <end position="362"/>
    </location>
</feature>
<keyword evidence="3" id="KW-0614">Plasmid</keyword>
<accession>A0ABT1MKZ2</accession>
<protein>
    <submittedName>
        <fullName evidence="3">DUF2235 domain-containing protein</fullName>
    </submittedName>
</protein>
<dbReference type="PANTHER" id="PTHR33840:SF1">
    <property type="entry name" value="TLE1 PHOSPHOLIPASE DOMAIN-CONTAINING PROTEIN"/>
    <property type="match status" value="1"/>
</dbReference>
<feature type="domain" description="T6SS Phospholipase effector Tle1-like catalytic" evidence="2">
    <location>
        <begin position="11"/>
        <end position="262"/>
    </location>
</feature>
<keyword evidence="4" id="KW-1185">Reference proteome</keyword>
<dbReference type="InterPro" id="IPR018712">
    <property type="entry name" value="Tle1-like_cat"/>
</dbReference>
<dbReference type="RefSeq" id="WP_255327934.1">
    <property type="nucleotide sequence ID" value="NZ_JAKZEU010000001.1"/>
</dbReference>
<dbReference type="Proteomes" id="UP001203945">
    <property type="component" value="Unassembled WGS sequence"/>
</dbReference>
<sequence length="362" mass="40045">MQTIRPPVIHVIILDGTFASLVQGSRSSLGRIHALLKGFHGPLPGGSRIRLHYAAGQQWNRLGTIPDLMLGRVLDVRITDAYGWLASQYAPGDTIFLLGYSRGAFAVRSLAGMIGKVGLLRPRDATERHIRLGWRLYRQGGSDAARTVFRQRCHDKVPIRMVGCFETVMALGIRLPILWALTEPQFRFHDAHLGADVEHGFHALALDETRAAFAPLLWDDESACPHIEQMWFRGCHPDIGGQLNGLEFARPLANIPLVWMLEKAESVGLPLPDGWRRHFPCDARARSIGSWRKWGKAFLSRRRRTAGREASEALHDSVALPYTGPAILAGALAAQGQTGSSDFRPDRKHRHAAGDKEAGHPA</sequence>
<feature type="compositionally biased region" description="Basic and acidic residues" evidence="1">
    <location>
        <begin position="352"/>
        <end position="362"/>
    </location>
</feature>
<comment type="caution">
    <text evidence="3">The sequence shown here is derived from an EMBL/GenBank/DDBJ whole genome shotgun (WGS) entry which is preliminary data.</text>
</comment>
<evidence type="ECO:0000313" key="3">
    <source>
        <dbReference type="EMBL" id="MCQ0968970.1"/>
    </source>
</evidence>
<evidence type="ECO:0000313" key="4">
    <source>
        <dbReference type="Proteomes" id="UP001203945"/>
    </source>
</evidence>
<dbReference type="PANTHER" id="PTHR33840">
    <property type="match status" value="1"/>
</dbReference>
<evidence type="ECO:0000259" key="2">
    <source>
        <dbReference type="Pfam" id="PF09994"/>
    </source>
</evidence>
<gene>
    <name evidence="3" type="ORF">MLD63_00790</name>
</gene>
<organism evidence="3 4">
    <name type="scientific">Paracoccus albicereus</name>
    <dbReference type="NCBI Taxonomy" id="2922394"/>
    <lineage>
        <taxon>Bacteria</taxon>
        <taxon>Pseudomonadati</taxon>
        <taxon>Pseudomonadota</taxon>
        <taxon>Alphaproteobacteria</taxon>
        <taxon>Rhodobacterales</taxon>
        <taxon>Paracoccaceae</taxon>
        <taxon>Paracoccus</taxon>
    </lineage>
</organism>
<reference evidence="3 4" key="1">
    <citation type="submission" date="2022-03" db="EMBL/GenBank/DDBJ databases">
        <authorList>
            <person name="He Y."/>
        </authorList>
    </citation>
    <scope>NUCLEOTIDE SEQUENCE [LARGE SCALE GENOMIC DNA]</scope>
    <source>
        <strain evidence="3 4">TK19116</strain>
        <plasmid evidence="3">unnamed1</plasmid>
    </source>
</reference>
<name>A0ABT1MKZ2_9RHOB</name>
<proteinExistence type="predicted"/>